<proteinExistence type="predicted"/>
<keyword evidence="3" id="KW-1185">Reference proteome</keyword>
<organism evidence="2 3">
    <name type="scientific">Polyangium jinanense</name>
    <dbReference type="NCBI Taxonomy" id="2829994"/>
    <lineage>
        <taxon>Bacteria</taxon>
        <taxon>Pseudomonadati</taxon>
        <taxon>Myxococcota</taxon>
        <taxon>Polyangia</taxon>
        <taxon>Polyangiales</taxon>
        <taxon>Polyangiaceae</taxon>
        <taxon>Polyangium</taxon>
    </lineage>
</organism>
<gene>
    <name evidence="2" type="ORF">KEG57_34625</name>
</gene>
<dbReference type="Gene3D" id="3.40.250.10">
    <property type="entry name" value="Rhodanese-like domain"/>
    <property type="match status" value="1"/>
</dbReference>
<comment type="caution">
    <text evidence="2">The sequence shown here is derived from an EMBL/GenBank/DDBJ whole genome shotgun (WGS) entry which is preliminary data.</text>
</comment>
<dbReference type="InterPro" id="IPR001763">
    <property type="entry name" value="Rhodanese-like_dom"/>
</dbReference>
<accession>A0A9X3X8I5</accession>
<evidence type="ECO:0000313" key="2">
    <source>
        <dbReference type="EMBL" id="MDC3985667.1"/>
    </source>
</evidence>
<dbReference type="Proteomes" id="UP001151081">
    <property type="component" value="Unassembled WGS sequence"/>
</dbReference>
<dbReference type="EMBL" id="JAGTJJ010000030">
    <property type="protein sequence ID" value="MDC3985667.1"/>
    <property type="molecule type" value="Genomic_DNA"/>
</dbReference>
<dbReference type="CDD" id="cd00158">
    <property type="entry name" value="RHOD"/>
    <property type="match status" value="1"/>
</dbReference>
<name>A0A9X3X8I5_9BACT</name>
<evidence type="ECO:0000259" key="1">
    <source>
        <dbReference type="PROSITE" id="PS50206"/>
    </source>
</evidence>
<evidence type="ECO:0000313" key="3">
    <source>
        <dbReference type="Proteomes" id="UP001151081"/>
    </source>
</evidence>
<feature type="domain" description="Rhodanese" evidence="1">
    <location>
        <begin position="5"/>
        <end position="44"/>
    </location>
</feature>
<dbReference type="SUPFAM" id="SSF52821">
    <property type="entry name" value="Rhodanese/Cell cycle control phosphatase"/>
    <property type="match status" value="1"/>
</dbReference>
<dbReference type="AlphaFoldDB" id="A0A9X3X8I5"/>
<protein>
    <submittedName>
        <fullName evidence="2">Rhodanese-like domain-containing protein</fullName>
    </submittedName>
</protein>
<dbReference type="InterPro" id="IPR036873">
    <property type="entry name" value="Rhodanese-like_dom_sf"/>
</dbReference>
<sequence length="63" mass="7061">MLLSRSGDRSATAARLLEARGMTFVASMEGGMLAWRNARYATTRDPSFRTRTIETLAWSFGLF</sequence>
<reference evidence="2 3" key="1">
    <citation type="submission" date="2021-04" db="EMBL/GenBank/DDBJ databases">
        <title>Genome analysis of Polyangium sp.</title>
        <authorList>
            <person name="Li Y."/>
            <person name="Wang J."/>
        </authorList>
    </citation>
    <scope>NUCLEOTIDE SEQUENCE [LARGE SCALE GENOMIC DNA]</scope>
    <source>
        <strain evidence="2 3">SDU14</strain>
    </source>
</reference>
<dbReference type="PROSITE" id="PS50206">
    <property type="entry name" value="RHODANESE_3"/>
    <property type="match status" value="1"/>
</dbReference>
<dbReference type="RefSeq" id="WP_272459222.1">
    <property type="nucleotide sequence ID" value="NZ_JAGTJJ010000030.1"/>
</dbReference>